<dbReference type="EMBL" id="ARYH01000001">
    <property type="protein sequence ID" value="KCZ86361.1"/>
    <property type="molecule type" value="Genomic_DNA"/>
</dbReference>
<dbReference type="eggNOG" id="COG0438">
    <property type="taxonomic scope" value="Bacteria"/>
</dbReference>
<feature type="region of interest" description="Disordered" evidence="1">
    <location>
        <begin position="345"/>
        <end position="378"/>
    </location>
</feature>
<name>A0A069E9R9_9PROT</name>
<dbReference type="Gene3D" id="3.40.50.2000">
    <property type="entry name" value="Glycogen Phosphorylase B"/>
    <property type="match status" value="1"/>
</dbReference>
<dbReference type="AlphaFoldDB" id="A0A069E9R9"/>
<dbReference type="GO" id="GO:0016757">
    <property type="term" value="F:glycosyltransferase activity"/>
    <property type="evidence" value="ECO:0007669"/>
    <property type="project" value="TreeGrafter"/>
</dbReference>
<evidence type="ECO:0000313" key="2">
    <source>
        <dbReference type="EMBL" id="KCZ86361.1"/>
    </source>
</evidence>
<dbReference type="SUPFAM" id="SSF53756">
    <property type="entry name" value="UDP-Glycosyltransferase/glycogen phosphorylase"/>
    <property type="match status" value="1"/>
</dbReference>
<organism evidence="2 3">
    <name type="scientific">Hyphomonas adhaerens MHS-3</name>
    <dbReference type="NCBI Taxonomy" id="1280949"/>
    <lineage>
        <taxon>Bacteria</taxon>
        <taxon>Pseudomonadati</taxon>
        <taxon>Pseudomonadota</taxon>
        <taxon>Alphaproteobacteria</taxon>
        <taxon>Hyphomonadales</taxon>
        <taxon>Hyphomonadaceae</taxon>
        <taxon>Hyphomonas</taxon>
    </lineage>
</organism>
<dbReference type="PANTHER" id="PTHR12526:SF590">
    <property type="entry name" value="ALPHA-MALTOSE-1-PHOSPHATE SYNTHASE"/>
    <property type="match status" value="1"/>
</dbReference>
<dbReference type="Proteomes" id="UP000027446">
    <property type="component" value="Unassembled WGS sequence"/>
</dbReference>
<dbReference type="PATRIC" id="fig|1280949.3.peg.2408"/>
<protein>
    <recommendedName>
        <fullName evidence="4">Glycosyl transferase family 1 domain-containing protein</fullName>
    </recommendedName>
</protein>
<evidence type="ECO:0000313" key="3">
    <source>
        <dbReference type="Proteomes" id="UP000027446"/>
    </source>
</evidence>
<proteinExistence type="predicted"/>
<sequence length="378" mass="42165">MFVPFNKLRAKLDGFTLMQPFDGSDLVHVVNRIPFGARRMICSFESHIPRQFGLPSDAILTKMMLKEITSNRCRRLVGMSHFAMRTALAMHEGTPAYDVIKAKMMVQHPNVELGQKGDRLKGDDASSLVLTFVGGHFVRKGGCVAVRIAEKALEQGLPIHVNVISSLQAGESVWSDPTDPDFLKPYTDLLSLPNVTHFAGLPNAEAREIMGKSHFTLLPTFEDTFGFSAIESMAEYTPVIATNVCALPEVIYPGRNGHLLHLERDEMGEWVRPDKSERHTEAYTQIYRDTIEMLADEAVEYLKTVIGKPDILAAMRADARYTAEEMFSADVAGKRWDNLYERVSRESTQTPAVCDPVLDRSSPESPAYLFEGKPAGTR</sequence>
<dbReference type="Pfam" id="PF13692">
    <property type="entry name" value="Glyco_trans_1_4"/>
    <property type="match status" value="1"/>
</dbReference>
<dbReference type="STRING" id="1280949.HAD_11760"/>
<keyword evidence="3" id="KW-1185">Reference proteome</keyword>
<comment type="caution">
    <text evidence="2">The sequence shown here is derived from an EMBL/GenBank/DDBJ whole genome shotgun (WGS) entry which is preliminary data.</text>
</comment>
<evidence type="ECO:0000256" key="1">
    <source>
        <dbReference type="SAM" id="MobiDB-lite"/>
    </source>
</evidence>
<accession>A0A069E9R9</accession>
<reference evidence="2 3" key="1">
    <citation type="journal article" date="2014" name="Antonie Van Leeuwenhoek">
        <title>Hyphomonas beringensis sp. nov. and Hyphomonas chukchiensis sp. nov., isolated from surface seawater of the Bering Sea and Chukchi Sea.</title>
        <authorList>
            <person name="Li C."/>
            <person name="Lai Q."/>
            <person name="Li G."/>
            <person name="Dong C."/>
            <person name="Wang J."/>
            <person name="Liao Y."/>
            <person name="Shao Z."/>
        </authorList>
    </citation>
    <scope>NUCLEOTIDE SEQUENCE [LARGE SCALE GENOMIC DNA]</scope>
    <source>
        <strain evidence="2 3">MHS-3</strain>
    </source>
</reference>
<evidence type="ECO:0008006" key="4">
    <source>
        <dbReference type="Google" id="ProtNLM"/>
    </source>
</evidence>
<dbReference type="CDD" id="cd03801">
    <property type="entry name" value="GT4_PimA-like"/>
    <property type="match status" value="1"/>
</dbReference>
<gene>
    <name evidence="2" type="ORF">HAD_11760</name>
</gene>
<dbReference type="PANTHER" id="PTHR12526">
    <property type="entry name" value="GLYCOSYLTRANSFERASE"/>
    <property type="match status" value="1"/>
</dbReference>